<organism evidence="5 6">
    <name type="scientific">Coffea arabica</name>
    <name type="common">Arabian coffee</name>
    <dbReference type="NCBI Taxonomy" id="13443"/>
    <lineage>
        <taxon>Eukaryota</taxon>
        <taxon>Viridiplantae</taxon>
        <taxon>Streptophyta</taxon>
        <taxon>Embryophyta</taxon>
        <taxon>Tracheophyta</taxon>
        <taxon>Spermatophyta</taxon>
        <taxon>Magnoliopsida</taxon>
        <taxon>eudicotyledons</taxon>
        <taxon>Gunneridae</taxon>
        <taxon>Pentapetalae</taxon>
        <taxon>asterids</taxon>
        <taxon>lamiids</taxon>
        <taxon>Gentianales</taxon>
        <taxon>Rubiaceae</taxon>
        <taxon>Ixoroideae</taxon>
        <taxon>Gardenieae complex</taxon>
        <taxon>Bertiereae - Coffeeae clade</taxon>
        <taxon>Coffeeae</taxon>
        <taxon>Coffea</taxon>
    </lineage>
</organism>
<proteinExistence type="inferred from homology"/>
<evidence type="ECO:0000313" key="5">
    <source>
        <dbReference type="Proteomes" id="UP001652660"/>
    </source>
</evidence>
<dbReference type="PANTHER" id="PTHR21027:SF1">
    <property type="entry name" value="TRNA-SPLICING ENDONUCLEASE SUBUNIT SEN54"/>
    <property type="match status" value="1"/>
</dbReference>
<reference evidence="6" key="1">
    <citation type="submission" date="2025-08" db="UniProtKB">
        <authorList>
            <consortium name="RefSeq"/>
        </authorList>
    </citation>
    <scope>IDENTIFICATION</scope>
    <source>
        <tissue evidence="6">Leaves</tissue>
    </source>
</reference>
<evidence type="ECO:0000313" key="6">
    <source>
        <dbReference type="RefSeq" id="XP_071911562.1"/>
    </source>
</evidence>
<feature type="region of interest" description="Disordered" evidence="3">
    <location>
        <begin position="40"/>
        <end position="75"/>
    </location>
</feature>
<evidence type="ECO:0000256" key="1">
    <source>
        <dbReference type="ARBA" id="ARBA00005736"/>
    </source>
</evidence>
<protein>
    <submittedName>
        <fullName evidence="6">Uncharacterized protein isoform X1</fullName>
    </submittedName>
</protein>
<evidence type="ECO:0000256" key="3">
    <source>
        <dbReference type="SAM" id="MobiDB-lite"/>
    </source>
</evidence>
<dbReference type="RefSeq" id="XP_071911562.1">
    <property type="nucleotide sequence ID" value="XM_072055461.1"/>
</dbReference>
<evidence type="ECO:0000259" key="4">
    <source>
        <dbReference type="Pfam" id="PF12928"/>
    </source>
</evidence>
<dbReference type="Pfam" id="PF12928">
    <property type="entry name" value="tRNA_int_end_N2"/>
    <property type="match status" value="1"/>
</dbReference>
<evidence type="ECO:0000256" key="2">
    <source>
        <dbReference type="ARBA" id="ARBA00022694"/>
    </source>
</evidence>
<keyword evidence="2" id="KW-0819">tRNA processing</keyword>
<dbReference type="PANTHER" id="PTHR21027">
    <property type="entry name" value="TRNA-SPLICING ENDONUCLEASE SUBUNIT SEN54"/>
    <property type="match status" value="1"/>
</dbReference>
<dbReference type="GeneID" id="113695533"/>
<gene>
    <name evidence="6" type="primary">LOC113695533</name>
</gene>
<dbReference type="InterPro" id="IPR024337">
    <property type="entry name" value="tRNA_splic_suSen54"/>
</dbReference>
<accession>A0ABM4UWA4</accession>
<dbReference type="Proteomes" id="UP001652660">
    <property type="component" value="Chromosome 6e"/>
</dbReference>
<name>A0ABM4UWA4_COFAR</name>
<feature type="compositionally biased region" description="Low complexity" evidence="3">
    <location>
        <begin position="40"/>
        <end position="63"/>
    </location>
</feature>
<dbReference type="InterPro" id="IPR024336">
    <property type="entry name" value="tRNA_splic_suSen54_N"/>
</dbReference>
<sequence>MHSVTAFLPSILYHAATVDPSNCIRPRGKLIASFTFDAGTTSSRSSRRATPSYSTASSRNSPPMAKPKPKPMKPNLKCEGKDVSKARWIDDLEMAEVVERKGGMWTSTGIVRRGKIYCSIEETLFLAEIGALHLLDEDNTPFPLKYIYNKVQEKKNGFSWESFEAYKHLKALGYVVGRHGIPWTMKTDSSAQDSTDVNERVNGESRESFIITEMFRGMDINEVRPLFDVYPPNSKFKKSSPGTPCFILCLTSVHPPSKQEIEELERCCHGCPLKFCNVDHGRVSFFSFNRLELPTLP</sequence>
<keyword evidence="5" id="KW-1185">Reference proteome</keyword>
<comment type="similarity">
    <text evidence="1">Belongs to the SEN54 family.</text>
</comment>
<feature type="domain" description="tRNA-splicing endonuclease subunit Sen54 N-terminal" evidence="4">
    <location>
        <begin position="80"/>
        <end position="134"/>
    </location>
</feature>